<feature type="transmembrane region" description="Helical" evidence="5">
    <location>
        <begin position="228"/>
        <end position="254"/>
    </location>
</feature>
<sequence>MNSRIAIKPILLVAMREISTRTQGKAFRSITAAFVIVIVGGLILAQGLSGNSGPNRKFHIGLTSGAASVDHDLRETSRVQGVDVETRHYSNATDAAHDLQAGTITAVLDDNGTSYRLTFSKRSIPEIVTLASTATTRHARRALLTSDEIRSVDEAARRATVAVATEDAPPGRQLNRLIIAYVAVMVLSMAILISGQMIAQGVAEEKSNHVVEIVISAINPLQLLTGKILGIGILTLGQVTIYSAAGTVTAGALGMLHSSEVAYTVVAASLVWLIIGYALFGILYAAAASLVSRREDISVATAPLTLLSTAMIYSGMFSVQSPDATWVHILSYIPPFSITMQPMLIATASASAIQSIVAALIGISACLVSIVGAARIYTNSILHSGSRRSWGAALRMD</sequence>
<accession>A0ABS5NJM1</accession>
<feature type="transmembrane region" description="Helical" evidence="5">
    <location>
        <begin position="261"/>
        <end position="285"/>
    </location>
</feature>
<proteinExistence type="predicted"/>
<comment type="caution">
    <text evidence="7">The sequence shown here is derived from an EMBL/GenBank/DDBJ whole genome shotgun (WGS) entry which is preliminary data.</text>
</comment>
<reference evidence="7 8" key="1">
    <citation type="submission" date="2021-04" db="EMBL/GenBank/DDBJ databases">
        <title>Whole genome sequence analysis of a thiophenic sulfur metabolizing bacteria.</title>
        <authorList>
            <person name="Akhtar N."/>
            <person name="Akram J."/>
            <person name="Aslam A."/>
        </authorList>
    </citation>
    <scope>NUCLEOTIDE SEQUENCE [LARGE SCALE GENOMIC DNA]</scope>
    <source>
        <strain evidence="7 8">3OW</strain>
    </source>
</reference>
<feature type="transmembrane region" description="Helical" evidence="5">
    <location>
        <begin position="26"/>
        <end position="48"/>
    </location>
</feature>
<keyword evidence="3 5" id="KW-1133">Transmembrane helix</keyword>
<evidence type="ECO:0000313" key="7">
    <source>
        <dbReference type="EMBL" id="MBS4104215.1"/>
    </source>
</evidence>
<keyword evidence="8" id="KW-1185">Reference proteome</keyword>
<evidence type="ECO:0000256" key="4">
    <source>
        <dbReference type="ARBA" id="ARBA00023136"/>
    </source>
</evidence>
<dbReference type="RefSeq" id="WP_212555289.1">
    <property type="nucleotide sequence ID" value="NZ_JAGXOE010000124.1"/>
</dbReference>
<feature type="transmembrane region" description="Helical" evidence="5">
    <location>
        <begin position="178"/>
        <end position="199"/>
    </location>
</feature>
<evidence type="ECO:0000256" key="5">
    <source>
        <dbReference type="SAM" id="Phobius"/>
    </source>
</evidence>
<protein>
    <submittedName>
        <fullName evidence="7">ABC transporter permease</fullName>
    </submittedName>
</protein>
<keyword evidence="2 5" id="KW-0812">Transmembrane</keyword>
<evidence type="ECO:0000259" key="6">
    <source>
        <dbReference type="Pfam" id="PF12698"/>
    </source>
</evidence>
<feature type="transmembrane region" description="Helical" evidence="5">
    <location>
        <begin position="297"/>
        <end position="317"/>
    </location>
</feature>
<dbReference type="InterPro" id="IPR013525">
    <property type="entry name" value="ABC2_TM"/>
</dbReference>
<organism evidence="7 8">
    <name type="scientific">Tsukamurella paurometabola</name>
    <name type="common">Corynebacterium paurometabolum</name>
    <dbReference type="NCBI Taxonomy" id="2061"/>
    <lineage>
        <taxon>Bacteria</taxon>
        <taxon>Bacillati</taxon>
        <taxon>Actinomycetota</taxon>
        <taxon>Actinomycetes</taxon>
        <taxon>Mycobacteriales</taxon>
        <taxon>Tsukamurellaceae</taxon>
        <taxon>Tsukamurella</taxon>
    </lineage>
</organism>
<name>A0ABS5NJM1_TSUPA</name>
<feature type="transmembrane region" description="Helical" evidence="5">
    <location>
        <begin position="356"/>
        <end position="378"/>
    </location>
</feature>
<evidence type="ECO:0000256" key="3">
    <source>
        <dbReference type="ARBA" id="ARBA00022989"/>
    </source>
</evidence>
<keyword evidence="4 5" id="KW-0472">Membrane</keyword>
<comment type="subcellular location">
    <subcellularLocation>
        <location evidence="1">Membrane</location>
        <topology evidence="1">Multi-pass membrane protein</topology>
    </subcellularLocation>
</comment>
<dbReference type="Pfam" id="PF12698">
    <property type="entry name" value="ABC2_membrane_3"/>
    <property type="match status" value="1"/>
</dbReference>
<dbReference type="Proteomes" id="UP000676853">
    <property type="component" value="Unassembled WGS sequence"/>
</dbReference>
<feature type="domain" description="ABC-2 type transporter transmembrane" evidence="6">
    <location>
        <begin position="25"/>
        <end position="367"/>
    </location>
</feature>
<evidence type="ECO:0000256" key="1">
    <source>
        <dbReference type="ARBA" id="ARBA00004141"/>
    </source>
</evidence>
<gene>
    <name evidence="7" type="ORF">KFZ73_23630</name>
</gene>
<evidence type="ECO:0000256" key="2">
    <source>
        <dbReference type="ARBA" id="ARBA00022692"/>
    </source>
</evidence>
<dbReference type="EMBL" id="JAGXOE010000124">
    <property type="protein sequence ID" value="MBS4104215.1"/>
    <property type="molecule type" value="Genomic_DNA"/>
</dbReference>
<evidence type="ECO:0000313" key="8">
    <source>
        <dbReference type="Proteomes" id="UP000676853"/>
    </source>
</evidence>